<dbReference type="CDD" id="cd00093">
    <property type="entry name" value="HTH_XRE"/>
    <property type="match status" value="2"/>
</dbReference>
<dbReference type="PROSITE" id="PS50943">
    <property type="entry name" value="HTH_CROC1"/>
    <property type="match status" value="2"/>
</dbReference>
<keyword evidence="3" id="KW-1185">Reference proteome</keyword>
<proteinExistence type="predicted"/>
<geneLocation type="plasmid" evidence="3">
    <name>pmdjk44.1</name>
</geneLocation>
<keyword evidence="2" id="KW-0614">Plasmid</keyword>
<dbReference type="Gene3D" id="1.10.260.40">
    <property type="entry name" value="lambda repressor-like DNA-binding domains"/>
    <property type="match status" value="2"/>
</dbReference>
<evidence type="ECO:0000259" key="1">
    <source>
        <dbReference type="PROSITE" id="PS50943"/>
    </source>
</evidence>
<evidence type="ECO:0000313" key="3">
    <source>
        <dbReference type="Proteomes" id="UP000195880"/>
    </source>
</evidence>
<sequence>MAGRGVADFVPALLASERTVAQLSREELARAASRYEPCLSAAHVGLYELGRRAPQLSTLTALARGLGVEVRALLVPVDTADLARLRVEAGIRQRDLARMLGLTQARWSRTERGLAAAEAPVLVRAAGALGRSYDVVAHSAAHTRRTALCGSLQSGHGCAK</sequence>
<feature type="domain" description="HTH cro/C1-type" evidence="1">
    <location>
        <begin position="82"/>
        <end position="136"/>
    </location>
</feature>
<dbReference type="Pfam" id="PF13560">
    <property type="entry name" value="HTH_31"/>
    <property type="match status" value="1"/>
</dbReference>
<dbReference type="EMBL" id="CP023976">
    <property type="protein sequence ID" value="ATM24691.1"/>
    <property type="molecule type" value="Genomic_DNA"/>
</dbReference>
<dbReference type="InterPro" id="IPR010982">
    <property type="entry name" value="Lambda_DNA-bd_dom_sf"/>
</dbReference>
<gene>
    <name evidence="2" type="ORF">SMD44_p10192</name>
</gene>
<evidence type="ECO:0000313" key="2">
    <source>
        <dbReference type="EMBL" id="ATM24691.1"/>
    </source>
</evidence>
<dbReference type="Proteomes" id="UP000195880">
    <property type="component" value="Plasmid pMDJK44.1"/>
</dbReference>
<dbReference type="Pfam" id="PF01381">
    <property type="entry name" value="HTH_3"/>
    <property type="match status" value="1"/>
</dbReference>
<dbReference type="SUPFAM" id="SSF47413">
    <property type="entry name" value="lambda repressor-like DNA-binding domains"/>
    <property type="match status" value="2"/>
</dbReference>
<dbReference type="AlphaFoldDB" id="A0A291W4X8"/>
<accession>A0A291W4X8</accession>
<protein>
    <recommendedName>
        <fullName evidence="1">HTH cro/C1-type domain-containing protein</fullName>
    </recommendedName>
</protein>
<feature type="domain" description="HTH cro/C1-type" evidence="1">
    <location>
        <begin position="14"/>
        <end position="73"/>
    </location>
</feature>
<dbReference type="KEGG" id="salf:SMD44_p10192"/>
<reference evidence="2 3" key="1">
    <citation type="submission" date="2017-10" db="EMBL/GenBank/DDBJ databases">
        <title>Streptomyces alboflavus Genome sequencing and assembly.</title>
        <authorList>
            <person name="Wang Y."/>
            <person name="Du B."/>
            <person name="Ding Y."/>
            <person name="Liu H."/>
            <person name="Hou Q."/>
            <person name="Liu K."/>
            <person name="Wang C."/>
            <person name="Yao L."/>
        </authorList>
    </citation>
    <scope>NUCLEOTIDE SEQUENCE [LARGE SCALE GENOMIC DNA]</scope>
    <source>
        <strain evidence="2 3">MDJK44</strain>
        <plasmid evidence="3">Plasmid pmdjk44.1</plasmid>
    </source>
</reference>
<organism evidence="2 3">
    <name type="scientific">Streptomyces alboflavus</name>
    <dbReference type="NCBI Taxonomy" id="67267"/>
    <lineage>
        <taxon>Bacteria</taxon>
        <taxon>Bacillati</taxon>
        <taxon>Actinomycetota</taxon>
        <taxon>Actinomycetes</taxon>
        <taxon>Kitasatosporales</taxon>
        <taxon>Streptomycetaceae</taxon>
        <taxon>Streptomyces</taxon>
    </lineage>
</organism>
<dbReference type="SMART" id="SM00530">
    <property type="entry name" value="HTH_XRE"/>
    <property type="match status" value="2"/>
</dbReference>
<dbReference type="GO" id="GO:0003677">
    <property type="term" value="F:DNA binding"/>
    <property type="evidence" value="ECO:0007669"/>
    <property type="project" value="InterPro"/>
</dbReference>
<name>A0A291W4X8_9ACTN</name>
<dbReference type="InterPro" id="IPR001387">
    <property type="entry name" value="Cro/C1-type_HTH"/>
</dbReference>